<evidence type="ECO:0000256" key="3">
    <source>
        <dbReference type="ARBA" id="ARBA00023015"/>
    </source>
</evidence>
<keyword evidence="3" id="KW-0805">Transcription regulation</keyword>
<dbReference type="InterPro" id="IPR050815">
    <property type="entry name" value="TF_fung"/>
</dbReference>
<sequence length="159" mass="17849">MTDSSNYSPQSMQETTPSSISGRNNRTLSYSSTAPHLSPSSFSTLPVEVITRAVEFYFRHIHRQPLWLFEKKSLSPSNIGEDLVHAIVALGITYNPEDYSEDNLQSPQFYSKAARKGAMLKIAEGSMTIQSTQTLCLLAYSSFICKFYELMASEDPKNF</sequence>
<dbReference type="AlphaFoldDB" id="A0A9W8VAA8"/>
<evidence type="ECO:0000313" key="8">
    <source>
        <dbReference type="Proteomes" id="UP001152049"/>
    </source>
</evidence>
<evidence type="ECO:0000256" key="2">
    <source>
        <dbReference type="ARBA" id="ARBA00022723"/>
    </source>
</evidence>
<organism evidence="7 8">
    <name type="scientific">Fusarium torreyae</name>
    <dbReference type="NCBI Taxonomy" id="1237075"/>
    <lineage>
        <taxon>Eukaryota</taxon>
        <taxon>Fungi</taxon>
        <taxon>Dikarya</taxon>
        <taxon>Ascomycota</taxon>
        <taxon>Pezizomycotina</taxon>
        <taxon>Sordariomycetes</taxon>
        <taxon>Hypocreomycetidae</taxon>
        <taxon>Hypocreales</taxon>
        <taxon>Nectriaceae</taxon>
        <taxon>Fusarium</taxon>
    </lineage>
</organism>
<dbReference type="GO" id="GO:0005634">
    <property type="term" value="C:nucleus"/>
    <property type="evidence" value="ECO:0007669"/>
    <property type="project" value="UniProtKB-SubCell"/>
</dbReference>
<dbReference type="PANTHER" id="PTHR47338">
    <property type="entry name" value="ZN(II)2CYS6 TRANSCRIPTION FACTOR (EUROFUNG)-RELATED"/>
    <property type="match status" value="1"/>
</dbReference>
<dbReference type="GO" id="GO:0000981">
    <property type="term" value="F:DNA-binding transcription factor activity, RNA polymerase II-specific"/>
    <property type="evidence" value="ECO:0007669"/>
    <property type="project" value="InterPro"/>
</dbReference>
<dbReference type="PANTHER" id="PTHR47338:SF6">
    <property type="entry name" value="ZN(II)2CYS6 TRANSCRIPTION FACTOR (EUROFUNG)"/>
    <property type="match status" value="1"/>
</dbReference>
<dbReference type="OrthoDB" id="424974at2759"/>
<dbReference type="GO" id="GO:0046872">
    <property type="term" value="F:metal ion binding"/>
    <property type="evidence" value="ECO:0007669"/>
    <property type="project" value="UniProtKB-KW"/>
</dbReference>
<keyword evidence="4" id="KW-0804">Transcription</keyword>
<evidence type="ECO:0000256" key="6">
    <source>
        <dbReference type="SAM" id="MobiDB-lite"/>
    </source>
</evidence>
<protein>
    <recommendedName>
        <fullName evidence="9">Transcription factor domain-containing protein</fullName>
    </recommendedName>
</protein>
<evidence type="ECO:0000313" key="7">
    <source>
        <dbReference type="EMBL" id="KAJ4253419.1"/>
    </source>
</evidence>
<keyword evidence="8" id="KW-1185">Reference proteome</keyword>
<dbReference type="CDD" id="cd12148">
    <property type="entry name" value="fungal_TF_MHR"/>
    <property type="match status" value="1"/>
</dbReference>
<keyword evidence="5" id="KW-0539">Nucleus</keyword>
<evidence type="ECO:0008006" key="9">
    <source>
        <dbReference type="Google" id="ProtNLM"/>
    </source>
</evidence>
<comment type="caution">
    <text evidence="7">The sequence shown here is derived from an EMBL/GenBank/DDBJ whole genome shotgun (WGS) entry which is preliminary data.</text>
</comment>
<evidence type="ECO:0000256" key="5">
    <source>
        <dbReference type="ARBA" id="ARBA00023242"/>
    </source>
</evidence>
<keyword evidence="2" id="KW-0479">Metal-binding</keyword>
<accession>A0A9W8VAA8</accession>
<evidence type="ECO:0000256" key="1">
    <source>
        <dbReference type="ARBA" id="ARBA00004123"/>
    </source>
</evidence>
<feature type="region of interest" description="Disordered" evidence="6">
    <location>
        <begin position="1"/>
        <end position="40"/>
    </location>
</feature>
<proteinExistence type="predicted"/>
<gene>
    <name evidence="7" type="ORF">NW762_010577</name>
</gene>
<comment type="subcellular location">
    <subcellularLocation>
        <location evidence="1">Nucleus</location>
    </subcellularLocation>
</comment>
<evidence type="ECO:0000256" key="4">
    <source>
        <dbReference type="ARBA" id="ARBA00023163"/>
    </source>
</evidence>
<name>A0A9W8VAA8_9HYPO</name>
<dbReference type="EMBL" id="JAOQAZ010000024">
    <property type="protein sequence ID" value="KAJ4253419.1"/>
    <property type="molecule type" value="Genomic_DNA"/>
</dbReference>
<reference evidence="7" key="1">
    <citation type="submission" date="2022-09" db="EMBL/GenBank/DDBJ databases">
        <title>Fusarium specimens isolated from Avocado Roots.</title>
        <authorList>
            <person name="Stajich J."/>
            <person name="Roper C."/>
            <person name="Heimlech-Rivalta G."/>
        </authorList>
    </citation>
    <scope>NUCLEOTIDE SEQUENCE</scope>
    <source>
        <strain evidence="7">CF00136</strain>
    </source>
</reference>
<dbReference type="Proteomes" id="UP001152049">
    <property type="component" value="Unassembled WGS sequence"/>
</dbReference>